<sequence>MAVADEIKSRLEERFSPRDLEVEDESALHAGHAGAPAGGESHFAVRIRAAELADMSRVARHRAIHAALGPELVGRIHALAIDADG</sequence>
<feature type="compositionally biased region" description="Low complexity" evidence="2">
    <location>
        <begin position="29"/>
        <end position="39"/>
    </location>
</feature>
<proteinExistence type="inferred from homology"/>
<dbReference type="AlphaFoldDB" id="A0A1Y5RRV9"/>
<dbReference type="PANTHER" id="PTHR46230">
    <property type="match status" value="1"/>
</dbReference>
<evidence type="ECO:0000313" key="3">
    <source>
        <dbReference type="EMBL" id="SLN22948.1"/>
    </source>
</evidence>
<gene>
    <name evidence="3" type="ORF">PAM7066_00774</name>
</gene>
<dbReference type="OrthoDB" id="9811118at2"/>
<comment type="similarity">
    <text evidence="1">Belongs to the BolA/IbaG family.</text>
</comment>
<keyword evidence="4" id="KW-1185">Reference proteome</keyword>
<feature type="compositionally biased region" description="Basic and acidic residues" evidence="2">
    <location>
        <begin position="1"/>
        <end position="20"/>
    </location>
</feature>
<protein>
    <submittedName>
        <fullName evidence="3">Transcriptional regulator BolA</fullName>
    </submittedName>
</protein>
<dbReference type="RefSeq" id="WP_085852822.1">
    <property type="nucleotide sequence ID" value="NZ_FOPF01000002.1"/>
</dbReference>
<dbReference type="SUPFAM" id="SSF82657">
    <property type="entry name" value="BolA-like"/>
    <property type="match status" value="1"/>
</dbReference>
<reference evidence="3 4" key="1">
    <citation type="submission" date="2017-03" db="EMBL/GenBank/DDBJ databases">
        <authorList>
            <person name="Afonso C.L."/>
            <person name="Miller P.J."/>
            <person name="Scott M.A."/>
            <person name="Spackman E."/>
            <person name="Goraichik I."/>
            <person name="Dimitrov K.M."/>
            <person name="Suarez D.L."/>
            <person name="Swayne D.E."/>
        </authorList>
    </citation>
    <scope>NUCLEOTIDE SEQUENCE [LARGE SCALE GENOMIC DNA]</scope>
    <source>
        <strain evidence="3 4">CECT 7066</strain>
    </source>
</reference>
<name>A0A1Y5RRV9_9RHOB</name>
<dbReference type="PIRSF" id="PIRSF003113">
    <property type="entry name" value="BolA"/>
    <property type="match status" value="1"/>
</dbReference>
<dbReference type="InterPro" id="IPR002634">
    <property type="entry name" value="BolA"/>
</dbReference>
<dbReference type="InterPro" id="IPR036065">
    <property type="entry name" value="BolA-like_sf"/>
</dbReference>
<dbReference type="EMBL" id="FWFV01000002">
    <property type="protein sequence ID" value="SLN22948.1"/>
    <property type="molecule type" value="Genomic_DNA"/>
</dbReference>
<accession>A0A1Y5RRV9</accession>
<evidence type="ECO:0000313" key="4">
    <source>
        <dbReference type="Proteomes" id="UP000193870"/>
    </source>
</evidence>
<feature type="region of interest" description="Disordered" evidence="2">
    <location>
        <begin position="1"/>
        <end position="39"/>
    </location>
</feature>
<dbReference type="Pfam" id="PF01722">
    <property type="entry name" value="BolA"/>
    <property type="match status" value="1"/>
</dbReference>
<dbReference type="STRING" id="315423.SAMN04488020_102507"/>
<dbReference type="PANTHER" id="PTHR46230:SF7">
    <property type="entry name" value="BOLA-LIKE PROTEIN 1"/>
    <property type="match status" value="1"/>
</dbReference>
<dbReference type="Gene3D" id="3.30.300.90">
    <property type="entry name" value="BolA-like"/>
    <property type="match status" value="1"/>
</dbReference>
<organism evidence="3 4">
    <name type="scientific">Palleronia marisminoris</name>
    <dbReference type="NCBI Taxonomy" id="315423"/>
    <lineage>
        <taxon>Bacteria</taxon>
        <taxon>Pseudomonadati</taxon>
        <taxon>Pseudomonadota</taxon>
        <taxon>Alphaproteobacteria</taxon>
        <taxon>Rhodobacterales</taxon>
        <taxon>Roseobacteraceae</taxon>
        <taxon>Palleronia</taxon>
    </lineage>
</organism>
<dbReference type="Proteomes" id="UP000193870">
    <property type="component" value="Unassembled WGS sequence"/>
</dbReference>
<evidence type="ECO:0000256" key="2">
    <source>
        <dbReference type="SAM" id="MobiDB-lite"/>
    </source>
</evidence>
<dbReference type="GO" id="GO:0016226">
    <property type="term" value="P:iron-sulfur cluster assembly"/>
    <property type="evidence" value="ECO:0007669"/>
    <property type="project" value="TreeGrafter"/>
</dbReference>
<evidence type="ECO:0000256" key="1">
    <source>
        <dbReference type="RuleBase" id="RU003860"/>
    </source>
</evidence>